<comment type="caution">
    <text evidence="1">The sequence shown here is derived from an EMBL/GenBank/DDBJ whole genome shotgun (WGS) entry which is preliminary data.</text>
</comment>
<evidence type="ECO:0000313" key="1">
    <source>
        <dbReference type="EMBL" id="MDV5170416.1"/>
    </source>
</evidence>
<keyword evidence="2" id="KW-1185">Reference proteome</keyword>
<protein>
    <submittedName>
        <fullName evidence="1">Uncharacterized protein</fullName>
    </submittedName>
</protein>
<evidence type="ECO:0000313" key="2">
    <source>
        <dbReference type="Proteomes" id="UP001186452"/>
    </source>
</evidence>
<name>A0ABU3ZJX7_9GAMM</name>
<reference evidence="1 2" key="1">
    <citation type="submission" date="2023-10" db="EMBL/GenBank/DDBJ databases">
        <title>Marine bacteria isolated from horseshoe crab.</title>
        <authorList>
            <person name="Cheng T.H."/>
        </authorList>
    </citation>
    <scope>NUCLEOTIDE SEQUENCE [LARGE SCALE GENOMIC DNA]</scope>
    <source>
        <strain evidence="1 2">HSC6</strain>
    </source>
</reference>
<accession>A0ABU3ZJX7</accession>
<gene>
    <name evidence="1" type="ORF">R2X38_15535</name>
</gene>
<dbReference type="EMBL" id="JAWJZI010000005">
    <property type="protein sequence ID" value="MDV5170416.1"/>
    <property type="molecule type" value="Genomic_DNA"/>
</dbReference>
<proteinExistence type="predicted"/>
<sequence length="60" mass="6764">MAFIDKDFQAPDEASPYSGEFMTELFEYSHGKMKEGKAWQALPPSLPDFYQVDTGELSAN</sequence>
<dbReference type="RefSeq" id="WP_317523219.1">
    <property type="nucleotide sequence ID" value="NZ_JAWJZI010000005.1"/>
</dbReference>
<dbReference type="Proteomes" id="UP001186452">
    <property type="component" value="Unassembled WGS sequence"/>
</dbReference>
<organism evidence="1 2">
    <name type="scientific">Photobacterium rosenbergii</name>
    <dbReference type="NCBI Taxonomy" id="294936"/>
    <lineage>
        <taxon>Bacteria</taxon>
        <taxon>Pseudomonadati</taxon>
        <taxon>Pseudomonadota</taxon>
        <taxon>Gammaproteobacteria</taxon>
        <taxon>Vibrionales</taxon>
        <taxon>Vibrionaceae</taxon>
        <taxon>Photobacterium</taxon>
    </lineage>
</organism>